<dbReference type="Proteomes" id="UP000028878">
    <property type="component" value="Unassembled WGS sequence"/>
</dbReference>
<accession>A0A1L1PT02</accession>
<dbReference type="RefSeq" id="WP_009518904.1">
    <property type="nucleotide sequence ID" value="NZ_CCAE010000014.1"/>
</dbReference>
<dbReference type="PANTHER" id="PTHR31793">
    <property type="entry name" value="4-HYDROXYBENZOYL-COA THIOESTERASE FAMILY MEMBER"/>
    <property type="match status" value="1"/>
</dbReference>
<dbReference type="Gene3D" id="3.10.129.10">
    <property type="entry name" value="Hotdog Thioesterase"/>
    <property type="match status" value="1"/>
</dbReference>
<dbReference type="InterPro" id="IPR050563">
    <property type="entry name" value="4-hydroxybenzoyl-CoA_TE"/>
</dbReference>
<dbReference type="Pfam" id="PF13279">
    <property type="entry name" value="4HBT_2"/>
    <property type="match status" value="1"/>
</dbReference>
<name>A0A1L1PT02_HYDIT</name>
<reference evidence="2" key="1">
    <citation type="submission" date="2014-11" db="EMBL/GenBank/DDBJ databases">
        <title>Draft genome sequence of Hydrogenophaga intermedia S1.</title>
        <authorList>
            <person name="Gan H.M."/>
            <person name="Chew T.H."/>
            <person name="Stolz A."/>
        </authorList>
    </citation>
    <scope>NUCLEOTIDE SEQUENCE [LARGE SCALE GENOMIC DNA]</scope>
    <source>
        <strain evidence="2">S1</strain>
    </source>
</reference>
<dbReference type="EMBL" id="CCAE010000014">
    <property type="protein sequence ID" value="CDN87721.1"/>
    <property type="molecule type" value="Genomic_DNA"/>
</dbReference>
<gene>
    <name evidence="1" type="ORF">BN948_02146</name>
</gene>
<dbReference type="InterPro" id="IPR029069">
    <property type="entry name" value="HotDog_dom_sf"/>
</dbReference>
<dbReference type="PANTHER" id="PTHR31793:SF24">
    <property type="entry name" value="LONG-CHAIN ACYL-COA THIOESTERASE FADM"/>
    <property type="match status" value="1"/>
</dbReference>
<dbReference type="CDD" id="cd00586">
    <property type="entry name" value="4HBT"/>
    <property type="match status" value="1"/>
</dbReference>
<protein>
    <submittedName>
        <fullName evidence="1">Thioesterase superfamily protein</fullName>
    </submittedName>
</protein>
<organism evidence="1 2">
    <name type="scientific">Hydrogenophaga intermedia</name>
    <dbReference type="NCBI Taxonomy" id="65786"/>
    <lineage>
        <taxon>Bacteria</taxon>
        <taxon>Pseudomonadati</taxon>
        <taxon>Pseudomonadota</taxon>
        <taxon>Betaproteobacteria</taxon>
        <taxon>Burkholderiales</taxon>
        <taxon>Comamonadaceae</taxon>
        <taxon>Hydrogenophaga</taxon>
    </lineage>
</organism>
<dbReference type="SUPFAM" id="SSF54637">
    <property type="entry name" value="Thioesterase/thiol ester dehydrase-isomerase"/>
    <property type="match status" value="1"/>
</dbReference>
<evidence type="ECO:0000313" key="1">
    <source>
        <dbReference type="EMBL" id="CDN87721.1"/>
    </source>
</evidence>
<evidence type="ECO:0000313" key="2">
    <source>
        <dbReference type="Proteomes" id="UP000028878"/>
    </source>
</evidence>
<dbReference type="AlphaFoldDB" id="A0A1L1PT02"/>
<sequence>MKFELPEKKKQVHQMRIPIRWGDMDAMGHVNNTVYFRYLETIRIDWMHSIGCEPDPRGEGPVIINAFCTFHKQLEFPGEVIATMYVSDTGRSSFESWCTLTRADDPDTVYASGGATTVWVNFPQQRSAPIPPLLRQHLDA</sequence>
<keyword evidence="2" id="KW-1185">Reference proteome</keyword>
<dbReference type="GO" id="GO:0047617">
    <property type="term" value="F:fatty acyl-CoA hydrolase activity"/>
    <property type="evidence" value="ECO:0007669"/>
    <property type="project" value="TreeGrafter"/>
</dbReference>
<proteinExistence type="predicted"/>